<organism evidence="1 2">
    <name type="scientific">Cohnella ginsengisoli</name>
    <dbReference type="NCBI Taxonomy" id="425004"/>
    <lineage>
        <taxon>Bacteria</taxon>
        <taxon>Bacillati</taxon>
        <taxon>Bacillota</taxon>
        <taxon>Bacilli</taxon>
        <taxon>Bacillales</taxon>
        <taxon>Paenibacillaceae</taxon>
        <taxon>Cohnella</taxon>
    </lineage>
</organism>
<keyword evidence="2" id="KW-1185">Reference proteome</keyword>
<gene>
    <name evidence="1" type="ORF">OMP38_15780</name>
</gene>
<dbReference type="RefSeq" id="WP_277565981.1">
    <property type="nucleotide sequence ID" value="NZ_JAPDHZ010000003.1"/>
</dbReference>
<evidence type="ECO:0000313" key="2">
    <source>
        <dbReference type="Proteomes" id="UP001153387"/>
    </source>
</evidence>
<comment type="caution">
    <text evidence="1">The sequence shown here is derived from an EMBL/GenBank/DDBJ whole genome shotgun (WGS) entry which is preliminary data.</text>
</comment>
<dbReference type="Proteomes" id="UP001153387">
    <property type="component" value="Unassembled WGS sequence"/>
</dbReference>
<accession>A0A9X4KHP0</accession>
<dbReference type="EMBL" id="JAPDHZ010000003">
    <property type="protein sequence ID" value="MDG0792161.1"/>
    <property type="molecule type" value="Genomic_DNA"/>
</dbReference>
<reference evidence="1 2" key="1">
    <citation type="submission" date="2022-10" db="EMBL/GenBank/DDBJ databases">
        <title>Comparative genomic analysis of Cohnella hashimotonis sp. nov., isolated from the International Space Station.</title>
        <authorList>
            <person name="Simpson A."/>
            <person name="Venkateswaran K."/>
        </authorList>
    </citation>
    <scope>NUCLEOTIDE SEQUENCE [LARGE SCALE GENOMIC DNA]</scope>
    <source>
        <strain evidence="1 2">DSM 18997</strain>
    </source>
</reference>
<dbReference type="AlphaFoldDB" id="A0A9X4KHP0"/>
<evidence type="ECO:0000313" key="1">
    <source>
        <dbReference type="EMBL" id="MDG0792161.1"/>
    </source>
</evidence>
<proteinExistence type="predicted"/>
<protein>
    <submittedName>
        <fullName evidence="1">Uncharacterized protein</fullName>
    </submittedName>
</protein>
<sequence>MEEQLAIARRAYALLGCEDRLESAFYEGGHRWYGGRTVSFLEASL</sequence>
<name>A0A9X4KHP0_9BACL</name>